<sequence length="94" mass="11045">MERVFALHSWSVWCVNNSEVTFRTDGGTEASRVSFEIFTNHAFTADLGFASSSLVWALYTFPFFSKLEFQLLERINEQTRRLEFHEMRNLNQSN</sequence>
<proteinExistence type="predicted"/>
<dbReference type="Proteomes" id="UP000684084">
    <property type="component" value="Unassembled WGS sequence"/>
</dbReference>
<organism evidence="1 2">
    <name type="scientific">Rhizophagus irregularis</name>
    <dbReference type="NCBI Taxonomy" id="588596"/>
    <lineage>
        <taxon>Eukaryota</taxon>
        <taxon>Fungi</taxon>
        <taxon>Fungi incertae sedis</taxon>
        <taxon>Mucoromycota</taxon>
        <taxon>Glomeromycotina</taxon>
        <taxon>Glomeromycetes</taxon>
        <taxon>Glomerales</taxon>
        <taxon>Glomeraceae</taxon>
        <taxon>Rhizophagus</taxon>
    </lineage>
</organism>
<dbReference type="EMBL" id="CAGKOT010000031">
    <property type="protein sequence ID" value="CAB5373037.1"/>
    <property type="molecule type" value="Genomic_DNA"/>
</dbReference>
<gene>
    <name evidence="1" type="ORF">CHRIB12_LOCUS13847</name>
</gene>
<comment type="caution">
    <text evidence="1">The sequence shown here is derived from an EMBL/GenBank/DDBJ whole genome shotgun (WGS) entry which is preliminary data.</text>
</comment>
<dbReference type="AlphaFoldDB" id="A0A915ZDV4"/>
<protein>
    <submittedName>
        <fullName evidence="1">Uncharacterized protein</fullName>
    </submittedName>
</protein>
<evidence type="ECO:0000313" key="1">
    <source>
        <dbReference type="EMBL" id="CAB5373037.1"/>
    </source>
</evidence>
<reference evidence="1" key="1">
    <citation type="submission" date="2020-05" db="EMBL/GenBank/DDBJ databases">
        <authorList>
            <person name="Rincon C."/>
            <person name="Sanders R I."/>
            <person name="Robbins C."/>
            <person name="Chaturvedi A."/>
        </authorList>
    </citation>
    <scope>NUCLEOTIDE SEQUENCE</scope>
    <source>
        <strain evidence="1">CHB12</strain>
    </source>
</reference>
<evidence type="ECO:0000313" key="2">
    <source>
        <dbReference type="Proteomes" id="UP000684084"/>
    </source>
</evidence>
<name>A0A915ZDV4_9GLOM</name>
<accession>A0A915ZDV4</accession>